<dbReference type="InterPro" id="IPR048395">
    <property type="entry name" value="Glyco_hydro_31_C"/>
</dbReference>
<dbReference type="SUPFAM" id="SSF74650">
    <property type="entry name" value="Galactose mutarotase-like"/>
    <property type="match status" value="1"/>
</dbReference>
<dbReference type="RefSeq" id="WP_066619115.1">
    <property type="nucleotide sequence ID" value="NZ_LRML01000004.1"/>
</dbReference>
<dbReference type="Pfam" id="PF21365">
    <property type="entry name" value="Glyco_hydro_31_3rd"/>
    <property type="match status" value="1"/>
</dbReference>
<dbReference type="InterPro" id="IPR011013">
    <property type="entry name" value="Gal_mutarotase_sf_dom"/>
</dbReference>
<comment type="similarity">
    <text evidence="1 2">Belongs to the glycosyl hydrolase 31 family.</text>
</comment>
<evidence type="ECO:0000313" key="4">
    <source>
        <dbReference type="EMBL" id="MFC6997562.1"/>
    </source>
</evidence>
<dbReference type="InterPro" id="IPR033403">
    <property type="entry name" value="DUF5110"/>
</dbReference>
<gene>
    <name evidence="4" type="ORF">ACFQHR_07995</name>
</gene>
<dbReference type="InterPro" id="IPR013780">
    <property type="entry name" value="Glyco_hydro_b"/>
</dbReference>
<dbReference type="Pfam" id="PF17137">
    <property type="entry name" value="DUF5110"/>
    <property type="match status" value="1"/>
</dbReference>
<dbReference type="SUPFAM" id="SSF51445">
    <property type="entry name" value="(Trans)glycosidases"/>
    <property type="match status" value="1"/>
</dbReference>
<dbReference type="CDD" id="cd14752">
    <property type="entry name" value="GH31_N"/>
    <property type="match status" value="1"/>
</dbReference>
<dbReference type="Pfam" id="PF13802">
    <property type="entry name" value="Gal_mutarotas_2"/>
    <property type="match status" value="1"/>
</dbReference>
<dbReference type="Pfam" id="PF01055">
    <property type="entry name" value="Glyco_hydro_31_2nd"/>
    <property type="match status" value="1"/>
</dbReference>
<organism evidence="4 5">
    <name type="scientific">Rufibacter roseus</name>
    <dbReference type="NCBI Taxonomy" id="1567108"/>
    <lineage>
        <taxon>Bacteria</taxon>
        <taxon>Pseudomonadati</taxon>
        <taxon>Bacteroidota</taxon>
        <taxon>Cytophagia</taxon>
        <taxon>Cytophagales</taxon>
        <taxon>Hymenobacteraceae</taxon>
        <taxon>Rufibacter</taxon>
    </lineage>
</organism>
<dbReference type="InterPro" id="IPR017853">
    <property type="entry name" value="GH"/>
</dbReference>
<dbReference type="SUPFAM" id="SSF56988">
    <property type="entry name" value="Anthrax protective antigen"/>
    <property type="match status" value="1"/>
</dbReference>
<feature type="domain" description="PA14" evidence="3">
    <location>
        <begin position="234"/>
        <end position="376"/>
    </location>
</feature>
<dbReference type="PANTHER" id="PTHR43863">
    <property type="entry name" value="HYDROLASE, PUTATIVE (AFU_ORTHOLOGUE AFUA_1G03140)-RELATED"/>
    <property type="match status" value="1"/>
</dbReference>
<dbReference type="SUPFAM" id="SSF51011">
    <property type="entry name" value="Glycosyl hydrolase domain"/>
    <property type="match status" value="1"/>
</dbReference>
<dbReference type="Gene3D" id="3.20.20.80">
    <property type="entry name" value="Glycosidases"/>
    <property type="match status" value="1"/>
</dbReference>
<protein>
    <submittedName>
        <fullName evidence="4">TIM-barrel domain-containing protein</fullName>
    </submittedName>
</protein>
<name>A0ABW2DI45_9BACT</name>
<dbReference type="InterPro" id="IPR051816">
    <property type="entry name" value="Glycosyl_Hydrolase_31"/>
</dbReference>
<keyword evidence="5" id="KW-1185">Reference proteome</keyword>
<evidence type="ECO:0000256" key="2">
    <source>
        <dbReference type="RuleBase" id="RU361185"/>
    </source>
</evidence>
<dbReference type="PANTHER" id="PTHR43863:SF2">
    <property type="entry name" value="MALTASE-GLUCOAMYLASE"/>
    <property type="match status" value="1"/>
</dbReference>
<keyword evidence="2" id="KW-0326">Glycosidase</keyword>
<keyword evidence="2" id="KW-0378">Hydrolase</keyword>
<dbReference type="EMBL" id="JBHSYQ010000003">
    <property type="protein sequence ID" value="MFC6997562.1"/>
    <property type="molecule type" value="Genomic_DNA"/>
</dbReference>
<dbReference type="SMART" id="SM00758">
    <property type="entry name" value="PA14"/>
    <property type="match status" value="1"/>
</dbReference>
<reference evidence="5" key="1">
    <citation type="journal article" date="2019" name="Int. J. Syst. Evol. Microbiol.">
        <title>The Global Catalogue of Microorganisms (GCM) 10K type strain sequencing project: providing services to taxonomists for standard genome sequencing and annotation.</title>
        <authorList>
            <consortium name="The Broad Institute Genomics Platform"/>
            <consortium name="The Broad Institute Genome Sequencing Center for Infectious Disease"/>
            <person name="Wu L."/>
            <person name="Ma J."/>
        </authorList>
    </citation>
    <scope>NUCLEOTIDE SEQUENCE [LARGE SCALE GENOMIC DNA]</scope>
    <source>
        <strain evidence="5">CGMCC 4.7393</strain>
    </source>
</reference>
<comment type="caution">
    <text evidence="4">The sequence shown here is derived from an EMBL/GenBank/DDBJ whole genome shotgun (WGS) entry which is preliminary data.</text>
</comment>
<proteinExistence type="inferred from homology"/>
<dbReference type="Gene3D" id="2.60.40.1760">
    <property type="entry name" value="glycosyl hydrolase (family 31)"/>
    <property type="match status" value="1"/>
</dbReference>
<dbReference type="InterPro" id="IPR011658">
    <property type="entry name" value="PA14_dom"/>
</dbReference>
<dbReference type="Gene3D" id="2.60.120.380">
    <property type="match status" value="1"/>
</dbReference>
<accession>A0ABW2DI45</accession>
<sequence length="957" mass="109910">MNKFMLLKFKNIICFTLLIGLFSFQKPTGKNYEKLKDGVLVNLSTKSAGAPRAVKVRVVADNIIHVSATPEENFDQEPSLMVLENKGAAPKWQLQEKGKTLVLSTNKLRAEVSAETGAVTFYDKNGKKLLQENNQGQKVFVPVKLDNSQSYQLHQGFNVAADEAFYGLGQHQAGLMNYRDWQVDLTQYNSVAVVPFLVSSKNYGILWDNYSITKFGDVRPYRQLSALKLYGKDQQPSGLTATYAFDLNTGKAPIVRQEQEISYEFLEDQTEYPAGYKLEGGLMTWEGFLESDASGVHRFEMPSSGYVKVWIDGKLLLDRWREAWNPGLSVFKHELKKGQKHAFKLEWNPDGNVSYLALRYLPPIPAADLNKIAFSSEAGDILNYYFVHGQNMDEVISGYRQLTGKAQVMPKWAMGFWQSRERYKTQQELLDVVKEFRKRKIGLDNIVQDWSYWKEDQWGSQEFDETRFPDPKGMIKEVHDQNAHFMISTWPKFYEGIEAYKAFDEKGLLYKTSIKEQIRDWIGQGYVSTFYDAFNPEGRKLFWKLLDEKLYHLDIDAWWQDASEPDILSNASIPHRKALMNPTYLGPATKYFNAYVLQHNKGIYEGQRSSNPKDRVFILTRSAFGGLQRYGAATWSGDIAATFEEMGRQIPAGLNFSLSGLPYWTTDIGGFFVENKYDRGPMTPAAQEEWRELNTRWYQYGTFTPLYRSHGQFPFREVFNIAPEDHKAYQSIVYYNKLRYRLMPYIYSLTGKVYHENGTIMRPLVMDFSADKNVQNIGDQFLFGPSLLVNPVYEKGATKRNLYLPANTGWYNLYDGTYQQGGRQISADAPYERMPLFVKEGSILPFGPEIQYTTEKPAETIMLYVYGGKDAQFELYEDENTNYNYEQGKFSTIPITYNEATKTLTVGKRQGEFNGMLKNRTFHVVFVQPGKSKAMDFDAKPDATIVYNGEAKSVKLK</sequence>
<dbReference type="InterPro" id="IPR037524">
    <property type="entry name" value="PA14/GLEYA"/>
</dbReference>
<dbReference type="InterPro" id="IPR000322">
    <property type="entry name" value="Glyco_hydro_31_TIM"/>
</dbReference>
<evidence type="ECO:0000256" key="1">
    <source>
        <dbReference type="ARBA" id="ARBA00007806"/>
    </source>
</evidence>
<dbReference type="PROSITE" id="PS51820">
    <property type="entry name" value="PA14"/>
    <property type="match status" value="1"/>
</dbReference>
<evidence type="ECO:0000259" key="3">
    <source>
        <dbReference type="PROSITE" id="PS51820"/>
    </source>
</evidence>
<dbReference type="Gene3D" id="2.60.40.1180">
    <property type="entry name" value="Golgi alpha-mannosidase II"/>
    <property type="match status" value="2"/>
</dbReference>
<dbReference type="CDD" id="cd06591">
    <property type="entry name" value="GH31_xylosidase_XylS"/>
    <property type="match status" value="1"/>
</dbReference>
<dbReference type="Pfam" id="PF07691">
    <property type="entry name" value="PA14"/>
    <property type="match status" value="1"/>
</dbReference>
<dbReference type="Proteomes" id="UP001596405">
    <property type="component" value="Unassembled WGS sequence"/>
</dbReference>
<dbReference type="InterPro" id="IPR025887">
    <property type="entry name" value="Glyco_hydro_31_N_dom"/>
</dbReference>
<evidence type="ECO:0000313" key="5">
    <source>
        <dbReference type="Proteomes" id="UP001596405"/>
    </source>
</evidence>